<name>A6GFT4_9BACT</name>
<dbReference type="STRING" id="391625.PPSIR1_41284"/>
<keyword evidence="2" id="KW-0472">Membrane</keyword>
<evidence type="ECO:0000256" key="1">
    <source>
        <dbReference type="SAM" id="MobiDB-lite"/>
    </source>
</evidence>
<accession>A6GFT4</accession>
<feature type="region of interest" description="Disordered" evidence="1">
    <location>
        <begin position="59"/>
        <end position="78"/>
    </location>
</feature>
<dbReference type="RefSeq" id="WP_006975574.1">
    <property type="nucleotide sequence ID" value="NZ_ABCS01000097.1"/>
</dbReference>
<gene>
    <name evidence="3" type="ORF">PPSIR1_41284</name>
</gene>
<comment type="caution">
    <text evidence="3">The sequence shown here is derived from an EMBL/GenBank/DDBJ whole genome shotgun (WGS) entry which is preliminary data.</text>
</comment>
<feature type="transmembrane region" description="Helical" evidence="2">
    <location>
        <begin position="143"/>
        <end position="163"/>
    </location>
</feature>
<protein>
    <submittedName>
        <fullName evidence="3">Uncharacterized protein</fullName>
    </submittedName>
</protein>
<dbReference type="EMBL" id="ABCS01000097">
    <property type="protein sequence ID" value="EDM75281.1"/>
    <property type="molecule type" value="Genomic_DNA"/>
</dbReference>
<organism evidence="3 4">
    <name type="scientific">Plesiocystis pacifica SIR-1</name>
    <dbReference type="NCBI Taxonomy" id="391625"/>
    <lineage>
        <taxon>Bacteria</taxon>
        <taxon>Pseudomonadati</taxon>
        <taxon>Myxococcota</taxon>
        <taxon>Polyangia</taxon>
        <taxon>Nannocystales</taxon>
        <taxon>Nannocystaceae</taxon>
        <taxon>Plesiocystis</taxon>
    </lineage>
</organism>
<reference evidence="3 4" key="1">
    <citation type="submission" date="2007-06" db="EMBL/GenBank/DDBJ databases">
        <authorList>
            <person name="Shimkets L."/>
            <person name="Ferriera S."/>
            <person name="Johnson J."/>
            <person name="Kravitz S."/>
            <person name="Beeson K."/>
            <person name="Sutton G."/>
            <person name="Rogers Y.-H."/>
            <person name="Friedman R."/>
            <person name="Frazier M."/>
            <person name="Venter J.C."/>
        </authorList>
    </citation>
    <scope>NUCLEOTIDE SEQUENCE [LARGE SCALE GENOMIC DNA]</scope>
    <source>
        <strain evidence="3 4">SIR-1</strain>
    </source>
</reference>
<keyword evidence="4" id="KW-1185">Reference proteome</keyword>
<dbReference type="Proteomes" id="UP000005801">
    <property type="component" value="Unassembled WGS sequence"/>
</dbReference>
<keyword evidence="2" id="KW-1133">Transmembrane helix</keyword>
<evidence type="ECO:0000256" key="2">
    <source>
        <dbReference type="SAM" id="Phobius"/>
    </source>
</evidence>
<sequence>MLAPFALAFTCALAGPPEAAATVEPPLAPDYGGGPVEIVAFEPPPLGPDYTHGPINIEGVEPPPRPTRKTLDCRADSPPPPTPIEFDALGCAAPSCRRKTIAGITLGLVALGGVGAGAALIVRDDRPLEALPAYVTSTRSSGIITVTVSAAVTVTAALMLAAAHQGRRRHRENQRAQLEWTAGGLAF</sequence>
<feature type="transmembrane region" description="Helical" evidence="2">
    <location>
        <begin position="101"/>
        <end position="122"/>
    </location>
</feature>
<proteinExistence type="predicted"/>
<evidence type="ECO:0000313" key="3">
    <source>
        <dbReference type="EMBL" id="EDM75281.1"/>
    </source>
</evidence>
<dbReference type="AlphaFoldDB" id="A6GFT4"/>
<evidence type="ECO:0000313" key="4">
    <source>
        <dbReference type="Proteomes" id="UP000005801"/>
    </source>
</evidence>
<keyword evidence="2" id="KW-0812">Transmembrane</keyword>